<dbReference type="EMBL" id="QXGE01001537">
    <property type="protein sequence ID" value="KAE9291337.1"/>
    <property type="molecule type" value="Genomic_DNA"/>
</dbReference>
<dbReference type="Proteomes" id="UP000440732">
    <property type="component" value="Unassembled WGS sequence"/>
</dbReference>
<reference evidence="5 6" key="1">
    <citation type="submission" date="2018-08" db="EMBL/GenBank/DDBJ databases">
        <title>Genomic investigation of the strawberry pathogen Phytophthora fragariae indicates pathogenicity is determined by transcriptional variation in three key races.</title>
        <authorList>
            <person name="Adams T.M."/>
            <person name="Armitage A.D."/>
            <person name="Sobczyk M.K."/>
            <person name="Bates H.J."/>
            <person name="Dunwell J.M."/>
            <person name="Nellist C.F."/>
            <person name="Harrison R.J."/>
        </authorList>
    </citation>
    <scope>NUCLEOTIDE SEQUENCE [LARGE SCALE GENOMIC DNA]</scope>
    <source>
        <strain evidence="4 5">A4</strain>
        <strain evidence="3 6">BC-1</strain>
        <strain evidence="2 7">NOV-5</strain>
    </source>
</reference>
<evidence type="ECO:0000313" key="7">
    <source>
        <dbReference type="Proteomes" id="UP000440732"/>
    </source>
</evidence>
<dbReference type="Proteomes" id="UP000437068">
    <property type="component" value="Unassembled WGS sequence"/>
</dbReference>
<feature type="compositionally biased region" description="Basic and acidic residues" evidence="1">
    <location>
        <begin position="162"/>
        <end position="171"/>
    </location>
</feature>
<evidence type="ECO:0000313" key="3">
    <source>
        <dbReference type="EMBL" id="KAE9217511.1"/>
    </source>
</evidence>
<sequence length="226" mass="24701">MAPGSCCLVYTEKWGETTHATKISSWAKQLRTPGPSPPRKKTRTQGKPDVQARPKKGRKAAGQVTRGRVNYLDIQQDTHPEARHVDAAAHPGHAEGQARADAAAHPRHVEDPAPLVPDKSKPDTPTQLPVVMSYPQSRDTSESKPTASQGNHSTRSQAGPDARTDHAAHAELEEDDDANAETQPHFGQARWPVRSGRQEHLRTRSAAEEVNQAAGQVQVLVCRRQK</sequence>
<feature type="compositionally biased region" description="Basic and acidic residues" evidence="1">
    <location>
        <begin position="196"/>
        <end position="207"/>
    </location>
</feature>
<comment type="caution">
    <text evidence="4">The sequence shown here is derived from an EMBL/GenBank/DDBJ whole genome shotgun (WGS) entry which is preliminary data.</text>
</comment>
<dbReference type="AlphaFoldDB" id="A0A6A4CJ21"/>
<evidence type="ECO:0000313" key="2">
    <source>
        <dbReference type="EMBL" id="KAE9116462.1"/>
    </source>
</evidence>
<evidence type="ECO:0000313" key="6">
    <source>
        <dbReference type="Proteomes" id="UP000440367"/>
    </source>
</evidence>
<feature type="compositionally biased region" description="Basic and acidic residues" evidence="1">
    <location>
        <begin position="76"/>
        <end position="111"/>
    </location>
</feature>
<dbReference type="EMBL" id="QXGD01001009">
    <property type="protein sequence ID" value="KAE9217511.1"/>
    <property type="molecule type" value="Genomic_DNA"/>
</dbReference>
<gene>
    <name evidence="4" type="ORF">PF001_g19205</name>
    <name evidence="3" type="ORF">PF002_g16772</name>
    <name evidence="2" type="ORF">PF006_g19033</name>
</gene>
<dbReference type="EMBL" id="QXGA01001534">
    <property type="protein sequence ID" value="KAE9116462.1"/>
    <property type="molecule type" value="Genomic_DNA"/>
</dbReference>
<feature type="region of interest" description="Disordered" evidence="1">
    <location>
        <begin position="20"/>
        <end position="212"/>
    </location>
</feature>
<evidence type="ECO:0000313" key="4">
    <source>
        <dbReference type="EMBL" id="KAE9291337.1"/>
    </source>
</evidence>
<protein>
    <submittedName>
        <fullName evidence="4">Uncharacterized protein</fullName>
    </submittedName>
</protein>
<proteinExistence type="predicted"/>
<dbReference type="Proteomes" id="UP000440367">
    <property type="component" value="Unassembled WGS sequence"/>
</dbReference>
<evidence type="ECO:0000256" key="1">
    <source>
        <dbReference type="SAM" id="MobiDB-lite"/>
    </source>
</evidence>
<name>A0A6A4CJ21_9STRA</name>
<accession>A0A6A4CJ21</accession>
<feature type="compositionally biased region" description="Polar residues" evidence="1">
    <location>
        <begin position="134"/>
        <end position="157"/>
    </location>
</feature>
<organism evidence="4 5">
    <name type="scientific">Phytophthora fragariae</name>
    <dbReference type="NCBI Taxonomy" id="53985"/>
    <lineage>
        <taxon>Eukaryota</taxon>
        <taxon>Sar</taxon>
        <taxon>Stramenopiles</taxon>
        <taxon>Oomycota</taxon>
        <taxon>Peronosporomycetes</taxon>
        <taxon>Peronosporales</taxon>
        <taxon>Peronosporaceae</taxon>
        <taxon>Phytophthora</taxon>
    </lineage>
</organism>
<evidence type="ECO:0000313" key="5">
    <source>
        <dbReference type="Proteomes" id="UP000437068"/>
    </source>
</evidence>